<protein>
    <submittedName>
        <fullName evidence="1">Uncharacterized protein</fullName>
    </submittedName>
</protein>
<gene>
    <name evidence="1" type="ordered locus">BH14200</name>
</gene>
<dbReference type="EMBL" id="BX897699">
    <property type="protein sequence ID" value="CAF28185.1"/>
    <property type="molecule type" value="Genomic_DNA"/>
</dbReference>
<name>A0A0H3M452_BARHE</name>
<dbReference type="PaxDb" id="283166-BH14200"/>
<proteinExistence type="predicted"/>
<dbReference type="KEGG" id="bhe:BH14200"/>
<accession>A0A0H3M452</accession>
<reference evidence="1 2" key="1">
    <citation type="journal article" date="2004" name="Proc. Natl. Acad. Sci. U.S.A.">
        <title>The louse-borne human pathogen Bartonella quintana is a genomic derivative of the zoonotic agent Bartonella henselae.</title>
        <authorList>
            <person name="Alsmark U.C.M."/>
            <person name="Frank A.C."/>
            <person name="Karlberg E.O."/>
            <person name="Legault B.-A."/>
            <person name="Ardell D.H."/>
            <person name="Canbaeck B."/>
            <person name="Eriksson A.-S."/>
            <person name="Naeslund A.K."/>
            <person name="Handley S.A."/>
            <person name="Huvet M."/>
            <person name="La Scola B."/>
            <person name="Holmberg M."/>
            <person name="Andersson S.G.E."/>
        </authorList>
    </citation>
    <scope>NUCLEOTIDE SEQUENCE [LARGE SCALE GENOMIC DNA]</scope>
    <source>
        <strain evidence="2">ATCC 49882 / DSM 28221 / CCUG 30454 / Houston 1</strain>
    </source>
</reference>
<evidence type="ECO:0000313" key="2">
    <source>
        <dbReference type="Proteomes" id="UP000000421"/>
    </source>
</evidence>
<evidence type="ECO:0000313" key="1">
    <source>
        <dbReference type="EMBL" id="CAF28185.1"/>
    </source>
</evidence>
<dbReference type="AlphaFoldDB" id="A0A0H3M452"/>
<dbReference type="Proteomes" id="UP000000421">
    <property type="component" value="Chromosome"/>
</dbReference>
<dbReference type="EnsemblBacteria" id="CAF28185">
    <property type="protein sequence ID" value="CAF28185"/>
    <property type="gene ID" value="BH14200"/>
</dbReference>
<organism evidence="1 2">
    <name type="scientific">Bartonella henselae (strain ATCC 49882 / DSM 28221 / CCUG 30454 / Houston 1)</name>
    <name type="common">Rochalimaea henselae</name>
    <dbReference type="NCBI Taxonomy" id="283166"/>
    <lineage>
        <taxon>Bacteria</taxon>
        <taxon>Pseudomonadati</taxon>
        <taxon>Pseudomonadota</taxon>
        <taxon>Alphaproteobacteria</taxon>
        <taxon>Hyphomicrobiales</taxon>
        <taxon>Bartonellaceae</taxon>
        <taxon>Bartonella</taxon>
    </lineage>
</organism>
<sequence>MCSLYDYRKYNKTERLLKVNFKAKHLSMRLLFHEAKERIFTLTLKELSKRQNNHHSLNIEIFILSFHNTLFLFLPQNSPSHQLSDGLNCNAYFLPF</sequence>
<keyword evidence="2" id="KW-1185">Reference proteome</keyword>